<evidence type="ECO:0000313" key="1">
    <source>
        <dbReference type="EMBL" id="GGF56469.1"/>
    </source>
</evidence>
<sequence length="66" mass="7719">MIITEILISPTDCRQRACLLRSEAAGVPWHHTDRIDRLHRAATRFDSLARRLEWDRDRQRAHGEAA</sequence>
<dbReference type="Proteomes" id="UP000606044">
    <property type="component" value="Unassembled WGS sequence"/>
</dbReference>
<evidence type="ECO:0000313" key="2">
    <source>
        <dbReference type="Proteomes" id="UP000606044"/>
    </source>
</evidence>
<accession>A0A917BRZ2</accession>
<gene>
    <name evidence="1" type="ORF">GCM10007301_15160</name>
</gene>
<reference evidence="1" key="1">
    <citation type="journal article" date="2014" name="Int. J. Syst. Evol. Microbiol.">
        <title>Complete genome sequence of Corynebacterium casei LMG S-19264T (=DSM 44701T), isolated from a smear-ripened cheese.</title>
        <authorList>
            <consortium name="US DOE Joint Genome Institute (JGI-PGF)"/>
            <person name="Walter F."/>
            <person name="Albersmeier A."/>
            <person name="Kalinowski J."/>
            <person name="Ruckert C."/>
        </authorList>
    </citation>
    <scope>NUCLEOTIDE SEQUENCE</scope>
    <source>
        <strain evidence="1">CCM 7897</strain>
    </source>
</reference>
<dbReference type="AlphaFoldDB" id="A0A917BRZ2"/>
<dbReference type="EMBL" id="BMCT01000001">
    <property type="protein sequence ID" value="GGF56469.1"/>
    <property type="molecule type" value="Genomic_DNA"/>
</dbReference>
<comment type="caution">
    <text evidence="1">The sequence shown here is derived from an EMBL/GenBank/DDBJ whole genome shotgun (WGS) entry which is preliminary data.</text>
</comment>
<organism evidence="1 2">
    <name type="scientific">Azorhizobium oxalatiphilum</name>
    <dbReference type="NCBI Taxonomy" id="980631"/>
    <lineage>
        <taxon>Bacteria</taxon>
        <taxon>Pseudomonadati</taxon>
        <taxon>Pseudomonadota</taxon>
        <taxon>Alphaproteobacteria</taxon>
        <taxon>Hyphomicrobiales</taxon>
        <taxon>Xanthobacteraceae</taxon>
        <taxon>Azorhizobium</taxon>
    </lineage>
</organism>
<reference evidence="1" key="2">
    <citation type="submission" date="2020-09" db="EMBL/GenBank/DDBJ databases">
        <authorList>
            <person name="Sun Q."/>
            <person name="Sedlacek I."/>
        </authorList>
    </citation>
    <scope>NUCLEOTIDE SEQUENCE</scope>
    <source>
        <strain evidence="1">CCM 7897</strain>
    </source>
</reference>
<dbReference type="RefSeq" id="WP_188576808.1">
    <property type="nucleotide sequence ID" value="NZ_BMCT01000001.1"/>
</dbReference>
<name>A0A917BRZ2_9HYPH</name>
<protein>
    <submittedName>
        <fullName evidence="1">Uncharacterized protein</fullName>
    </submittedName>
</protein>
<proteinExistence type="predicted"/>
<keyword evidence="2" id="KW-1185">Reference proteome</keyword>